<evidence type="ECO:0000313" key="2">
    <source>
        <dbReference type="Proteomes" id="UP001162131"/>
    </source>
</evidence>
<dbReference type="AlphaFoldDB" id="A0AAU9JUM1"/>
<proteinExistence type="predicted"/>
<protein>
    <submittedName>
        <fullName evidence="1">Uncharacterized protein</fullName>
    </submittedName>
</protein>
<keyword evidence="2" id="KW-1185">Reference proteome</keyword>
<name>A0AAU9JUM1_9CILI</name>
<dbReference type="EMBL" id="CAJZBQ010000047">
    <property type="protein sequence ID" value="CAG9329300.1"/>
    <property type="molecule type" value="Genomic_DNA"/>
</dbReference>
<accession>A0AAU9JUM1</accession>
<dbReference type="Proteomes" id="UP001162131">
    <property type="component" value="Unassembled WGS sequence"/>
</dbReference>
<organism evidence="1 2">
    <name type="scientific">Blepharisma stoltei</name>
    <dbReference type="NCBI Taxonomy" id="1481888"/>
    <lineage>
        <taxon>Eukaryota</taxon>
        <taxon>Sar</taxon>
        <taxon>Alveolata</taxon>
        <taxon>Ciliophora</taxon>
        <taxon>Postciliodesmatophora</taxon>
        <taxon>Heterotrichea</taxon>
        <taxon>Heterotrichida</taxon>
        <taxon>Blepharismidae</taxon>
        <taxon>Blepharisma</taxon>
    </lineage>
</organism>
<sequence length="308" mass="36254">MKTNRNPEQLNILNQLSKYLDFEIHYFKKLLISSQKAEMNREIAKIENFLETMSSEIKWNYQNDMLIQQILKHYKTITGQIKILSDFVGEKEERLRDNSLFEEISSSSEKCKSIIIREIKNMLLAGEDENTLIERFDYPEVQKSSGYLYDVYLELVLKATFSNYILQIKDELHFDIKNAFESLSDEDVQSIFTHENIFGEDTRLKYNDTVLKRYSIDIGKWDFYQLAAGKKRESNSLSYNELENFLNWMDLNQDSIYNCLKYYILNLLVASLLVKAPTPKIDELDWDQIMFSELLNTSTVISGSLADY</sequence>
<reference evidence="1" key="1">
    <citation type="submission" date="2021-09" db="EMBL/GenBank/DDBJ databases">
        <authorList>
            <consortium name="AG Swart"/>
            <person name="Singh M."/>
            <person name="Singh A."/>
            <person name="Seah K."/>
            <person name="Emmerich C."/>
        </authorList>
    </citation>
    <scope>NUCLEOTIDE SEQUENCE</scope>
    <source>
        <strain evidence="1">ATCC30299</strain>
    </source>
</reference>
<evidence type="ECO:0000313" key="1">
    <source>
        <dbReference type="EMBL" id="CAG9329300.1"/>
    </source>
</evidence>
<gene>
    <name evidence="1" type="ORF">BSTOLATCC_MIC48124</name>
</gene>
<comment type="caution">
    <text evidence="1">The sequence shown here is derived from an EMBL/GenBank/DDBJ whole genome shotgun (WGS) entry which is preliminary data.</text>
</comment>